<dbReference type="AlphaFoldDB" id="A0A395LZL1"/>
<dbReference type="InterPro" id="IPR001273">
    <property type="entry name" value="ArAA_hydroxylase"/>
</dbReference>
<dbReference type="InterPro" id="IPR036329">
    <property type="entry name" value="Aro-AA_hydroxylase_C_sf"/>
</dbReference>
<keyword evidence="3 7" id="KW-0479">Metal-binding</keyword>
<dbReference type="InterPro" id="IPR018301">
    <property type="entry name" value="ArAA_hydroxylase_Fe/CU_BS"/>
</dbReference>
<evidence type="ECO:0000259" key="8">
    <source>
        <dbReference type="PROSITE" id="PS51410"/>
    </source>
</evidence>
<dbReference type="GO" id="GO:0004505">
    <property type="term" value="F:phenylalanine 4-monooxygenase activity"/>
    <property type="evidence" value="ECO:0007669"/>
    <property type="project" value="UniProtKB-EC"/>
</dbReference>
<sequence>MLGESDFHAALEPLSAYEKAAKDGALDPRCIPQHLDAPPPIGDDIPYPAYSEDEHQIWQFLYQRQRRLLPGRACRDFVTGISLLGLREDRIPALSQVSRQLEKATGWRVARIPGLLHERDFFSLLAQRIFPSTDYIRGRHELNYTPAPDLFHDVFGHLPMLTHPDFADFYQLFGKAALHAEGQDRVSLERLHWFTVEFGLIYEEGQLRIFGSGALSSSEEVEHALSDKVTVYPFEVERVIHQDYDVWHLQDVLFVLDSFEQLKTEFLRWTHERHLL</sequence>
<dbReference type="PRINTS" id="PR00372">
    <property type="entry name" value="FYWHYDRXLASE"/>
</dbReference>
<gene>
    <name evidence="9" type="ORF">D0433_08335</name>
</gene>
<protein>
    <submittedName>
        <fullName evidence="9">Phenylalanine 4-monooxygenase</fullName>
        <ecNumber evidence="9">1.14.16.1</ecNumber>
    </submittedName>
</protein>
<keyword evidence="6 9" id="KW-0503">Monooxygenase</keyword>
<dbReference type="PANTHER" id="PTHR11473">
    <property type="entry name" value="AROMATIC AMINO ACID HYDROXYLASE"/>
    <property type="match status" value="1"/>
</dbReference>
<proteinExistence type="inferred from homology"/>
<evidence type="ECO:0000256" key="1">
    <source>
        <dbReference type="ARBA" id="ARBA00001954"/>
    </source>
</evidence>
<feature type="binding site" evidence="7">
    <location>
        <position position="197"/>
    </location>
    <ligand>
        <name>Fe cation</name>
        <dbReference type="ChEBI" id="CHEBI:24875"/>
    </ligand>
</feature>
<organism evidence="9 10">
    <name type="scientific">Candidatus Thermochlorobacter aerophilus</name>
    <dbReference type="NCBI Taxonomy" id="1868324"/>
    <lineage>
        <taxon>Bacteria</taxon>
        <taxon>Pseudomonadati</taxon>
        <taxon>Chlorobiota</taxon>
        <taxon>Chlorobiia</taxon>
        <taxon>Chlorobiales</taxon>
        <taxon>Candidatus Thermochlorobacteriaceae</taxon>
        <taxon>Candidatus Thermochlorobacter</taxon>
    </lineage>
</organism>
<dbReference type="Gene3D" id="1.10.800.10">
    <property type="entry name" value="Aromatic amino acid hydroxylase"/>
    <property type="match status" value="1"/>
</dbReference>
<feature type="binding site" evidence="7">
    <location>
        <position position="157"/>
    </location>
    <ligand>
        <name>Fe cation</name>
        <dbReference type="ChEBI" id="CHEBI:24875"/>
    </ligand>
</feature>
<feature type="domain" description="Biopterin-dependent aromatic amino acid hydroxylase family profile" evidence="8">
    <location>
        <begin position="1"/>
        <end position="276"/>
    </location>
</feature>
<comment type="similarity">
    <text evidence="2">Belongs to the biopterin-dependent aromatic amino acid hydroxylase family.</text>
</comment>
<dbReference type="InterPro" id="IPR036951">
    <property type="entry name" value="ArAA_hydroxylase_sf"/>
</dbReference>
<dbReference type="PANTHER" id="PTHR11473:SF24">
    <property type="entry name" value="PHENYLALANINE-4-HYDROXYLASE"/>
    <property type="match status" value="1"/>
</dbReference>
<dbReference type="PROSITE" id="PS00367">
    <property type="entry name" value="BH4_AAA_HYDROXYL_1"/>
    <property type="match status" value="1"/>
</dbReference>
<keyword evidence="5 7" id="KW-0408">Iron</keyword>
<dbReference type="CDD" id="cd00361">
    <property type="entry name" value="arom_aa_hydroxylase"/>
    <property type="match status" value="1"/>
</dbReference>
<dbReference type="InterPro" id="IPR019774">
    <property type="entry name" value="Aromatic-AA_hydroxylase_C"/>
</dbReference>
<evidence type="ECO:0000313" key="9">
    <source>
        <dbReference type="EMBL" id="RFM23956.1"/>
    </source>
</evidence>
<reference evidence="9 10" key="1">
    <citation type="journal article" date="2011" name="ISME J.">
        <title>Community ecology of hot spring cyanobacterial mats: predominant populations and their functional potential.</title>
        <authorList>
            <person name="Klatt C.G."/>
            <person name="Wood J.M."/>
            <person name="Rusch D.B."/>
            <person name="Bateson M.M."/>
            <person name="Hamamura N."/>
            <person name="Heidelberg J.F."/>
            <person name="Grossman A.R."/>
            <person name="Bhaya D."/>
            <person name="Cohan F.M."/>
            <person name="Kuhl M."/>
            <person name="Bryant D.A."/>
            <person name="Ward D.M."/>
        </authorList>
    </citation>
    <scope>NUCLEOTIDE SEQUENCE [LARGE SCALE GENOMIC DNA]</scope>
    <source>
        <strain evidence="9">OS</strain>
    </source>
</reference>
<evidence type="ECO:0000256" key="2">
    <source>
        <dbReference type="ARBA" id="ARBA00009712"/>
    </source>
</evidence>
<dbReference type="NCBIfam" id="NF008877">
    <property type="entry name" value="PRK11913.1-2"/>
    <property type="match status" value="1"/>
</dbReference>
<comment type="caution">
    <text evidence="9">The sequence shown here is derived from an EMBL/GenBank/DDBJ whole genome shotgun (WGS) entry which is preliminary data.</text>
</comment>
<evidence type="ECO:0000256" key="6">
    <source>
        <dbReference type="ARBA" id="ARBA00023033"/>
    </source>
</evidence>
<dbReference type="PROSITE" id="PS51410">
    <property type="entry name" value="BH4_AAA_HYDROXYL_2"/>
    <property type="match status" value="1"/>
</dbReference>
<dbReference type="EMBL" id="PHFL01000051">
    <property type="protein sequence ID" value="RFM23956.1"/>
    <property type="molecule type" value="Genomic_DNA"/>
</dbReference>
<evidence type="ECO:0000256" key="5">
    <source>
        <dbReference type="ARBA" id="ARBA00023004"/>
    </source>
</evidence>
<dbReference type="GO" id="GO:0005506">
    <property type="term" value="F:iron ion binding"/>
    <property type="evidence" value="ECO:0007669"/>
    <property type="project" value="InterPro"/>
</dbReference>
<evidence type="ECO:0000313" key="10">
    <source>
        <dbReference type="Proteomes" id="UP000266389"/>
    </source>
</evidence>
<dbReference type="SUPFAM" id="SSF56534">
    <property type="entry name" value="Aromatic aminoacid monoxygenases, catalytic and oligomerization domains"/>
    <property type="match status" value="1"/>
</dbReference>
<evidence type="ECO:0000256" key="7">
    <source>
        <dbReference type="PIRSR" id="PIRSR601273-2"/>
    </source>
</evidence>
<name>A0A395LZL1_9BACT</name>
<dbReference type="EC" id="1.14.16.1" evidence="9"/>
<evidence type="ECO:0000256" key="4">
    <source>
        <dbReference type="ARBA" id="ARBA00023002"/>
    </source>
</evidence>
<keyword evidence="4 9" id="KW-0560">Oxidoreductase</keyword>
<accession>A0A395LZL1</accession>
<dbReference type="Pfam" id="PF00351">
    <property type="entry name" value="Biopterin_H"/>
    <property type="match status" value="1"/>
</dbReference>
<evidence type="ECO:0000256" key="3">
    <source>
        <dbReference type="ARBA" id="ARBA00022723"/>
    </source>
</evidence>
<feature type="binding site" evidence="7">
    <location>
        <position position="152"/>
    </location>
    <ligand>
        <name>Fe cation</name>
        <dbReference type="ChEBI" id="CHEBI:24875"/>
    </ligand>
</feature>
<dbReference type="Proteomes" id="UP000266389">
    <property type="component" value="Unassembled WGS sequence"/>
</dbReference>
<comment type="cofactor">
    <cofactor evidence="1 7">
        <name>Fe(2+)</name>
        <dbReference type="ChEBI" id="CHEBI:29033"/>
    </cofactor>
</comment>